<keyword evidence="4" id="KW-1185">Reference proteome</keyword>
<evidence type="ECO:0000256" key="2">
    <source>
        <dbReference type="SAM" id="Phobius"/>
    </source>
</evidence>
<reference evidence="3 4" key="1">
    <citation type="submission" date="2023-06" db="EMBL/GenBank/DDBJ databases">
        <title>Rock-solubilizing bacteria, Microbacterium invictum, promotes re-establishment of vegetation in rocky wasteland by accelerating rock bio-weathering and reshaping soil bacterial community.</title>
        <authorList>
            <person name="Liu C."/>
        </authorList>
    </citation>
    <scope>NUCLEOTIDE SEQUENCE [LARGE SCALE GENOMIC DNA]</scope>
    <source>
        <strain evidence="3 4">X-18</strain>
    </source>
</reference>
<keyword evidence="2" id="KW-1133">Transmembrane helix</keyword>
<feature type="transmembrane region" description="Helical" evidence="2">
    <location>
        <begin position="17"/>
        <end position="34"/>
    </location>
</feature>
<proteinExistence type="predicted"/>
<dbReference type="RefSeq" id="WP_322410451.1">
    <property type="nucleotide sequence ID" value="NZ_CP139779.1"/>
</dbReference>
<accession>A0ABZ0VA15</accession>
<gene>
    <name evidence="3" type="ORF">T9R20_16655</name>
</gene>
<feature type="transmembrane region" description="Helical" evidence="2">
    <location>
        <begin position="97"/>
        <end position="117"/>
    </location>
</feature>
<feature type="transmembrane region" description="Helical" evidence="2">
    <location>
        <begin position="70"/>
        <end position="91"/>
    </location>
</feature>
<feature type="transmembrane region" description="Helical" evidence="2">
    <location>
        <begin position="174"/>
        <end position="200"/>
    </location>
</feature>
<name>A0ABZ0VA15_9MICO</name>
<feature type="region of interest" description="Disordered" evidence="1">
    <location>
        <begin position="207"/>
        <end position="227"/>
    </location>
</feature>
<dbReference type="Proteomes" id="UP001324533">
    <property type="component" value="Chromosome"/>
</dbReference>
<evidence type="ECO:0000256" key="1">
    <source>
        <dbReference type="SAM" id="MobiDB-lite"/>
    </source>
</evidence>
<keyword evidence="2" id="KW-0812">Transmembrane</keyword>
<evidence type="ECO:0000313" key="3">
    <source>
        <dbReference type="EMBL" id="WQB70304.1"/>
    </source>
</evidence>
<sequence length="227" mass="23403">MPAAATPRTFRVRDLQLARALFAAIVAVMITFSPDHSAAIGLSVFSGFAIATGLVFLLAAWLVYPAGVRWQAILLGVLNIVAGMAGGIPAWRSEVTFVVIVAAWALATGLTEALASWREVRLSRGAPELAVAAREARDGLAVGLITLVFGIALLAVPVSYALEYTIDEAGTFTLTGTTIGVGILGGYAAIIAVWLAIAGFSPRTEAAPRTAEPIGGAAAVSSPEDSR</sequence>
<feature type="transmembrane region" description="Helical" evidence="2">
    <location>
        <begin position="40"/>
        <end position="63"/>
    </location>
</feature>
<keyword evidence="2" id="KW-0472">Membrane</keyword>
<dbReference type="EMBL" id="CP139779">
    <property type="protein sequence ID" value="WQB70304.1"/>
    <property type="molecule type" value="Genomic_DNA"/>
</dbReference>
<feature type="transmembrane region" description="Helical" evidence="2">
    <location>
        <begin position="138"/>
        <end position="162"/>
    </location>
</feature>
<protein>
    <submittedName>
        <fullName evidence="3">Acyl-CoA synthetase</fullName>
    </submittedName>
</protein>
<evidence type="ECO:0000313" key="4">
    <source>
        <dbReference type="Proteomes" id="UP001324533"/>
    </source>
</evidence>
<organism evidence="3 4">
    <name type="scientific">Microbacterium invictum</name>
    <dbReference type="NCBI Taxonomy" id="515415"/>
    <lineage>
        <taxon>Bacteria</taxon>
        <taxon>Bacillati</taxon>
        <taxon>Actinomycetota</taxon>
        <taxon>Actinomycetes</taxon>
        <taxon>Micrococcales</taxon>
        <taxon>Microbacteriaceae</taxon>
        <taxon>Microbacterium</taxon>
    </lineage>
</organism>